<dbReference type="AlphaFoldDB" id="A0A402CYW9"/>
<dbReference type="Pfam" id="PF00440">
    <property type="entry name" value="TetR_N"/>
    <property type="match status" value="1"/>
</dbReference>
<keyword evidence="3" id="KW-0804">Transcription</keyword>
<reference evidence="4 5" key="1">
    <citation type="journal article" date="2019" name="Int. J. Syst. Evol. Microbiol.">
        <title>Capsulimonas corticalis gen. nov., sp. nov., an aerobic capsulated bacterium, of a novel bacterial order, Capsulimonadales ord. nov., of the class Armatimonadia of the phylum Armatimonadetes.</title>
        <authorList>
            <person name="Li J."/>
            <person name="Kudo C."/>
            <person name="Tonouchi A."/>
        </authorList>
    </citation>
    <scope>NUCLEOTIDE SEQUENCE [LARGE SCALE GENOMIC DNA]</scope>
    <source>
        <strain evidence="4 5">AX-7</strain>
    </source>
</reference>
<dbReference type="Pfam" id="PF16925">
    <property type="entry name" value="TetR_C_13"/>
    <property type="match status" value="1"/>
</dbReference>
<evidence type="ECO:0000313" key="4">
    <source>
        <dbReference type="EMBL" id="BDI29643.1"/>
    </source>
</evidence>
<accession>A0A402CYW9</accession>
<keyword evidence="5" id="KW-1185">Reference proteome</keyword>
<dbReference type="PRINTS" id="PR00455">
    <property type="entry name" value="HTHTETR"/>
</dbReference>
<dbReference type="PANTHER" id="PTHR47506">
    <property type="entry name" value="TRANSCRIPTIONAL REGULATORY PROTEIN"/>
    <property type="match status" value="1"/>
</dbReference>
<dbReference type="InterPro" id="IPR011075">
    <property type="entry name" value="TetR_C"/>
</dbReference>
<gene>
    <name evidence="4" type="ORF">CCAX7_16940</name>
</gene>
<dbReference type="EMBL" id="AP025739">
    <property type="protein sequence ID" value="BDI29643.1"/>
    <property type="molecule type" value="Genomic_DNA"/>
</dbReference>
<evidence type="ECO:0000256" key="1">
    <source>
        <dbReference type="ARBA" id="ARBA00023015"/>
    </source>
</evidence>
<proteinExistence type="predicted"/>
<evidence type="ECO:0000256" key="3">
    <source>
        <dbReference type="ARBA" id="ARBA00023163"/>
    </source>
</evidence>
<keyword evidence="2" id="KW-0238">DNA-binding</keyword>
<dbReference type="KEGG" id="ccot:CCAX7_16940"/>
<sequence>MADKDTREAVLDLAQQFVQTRGYNGFSYRDLAERIGIRAPSIHYYFPSKTDLGLAMVARYQDRFLSHLSRIEREEKNDPRRCLQRYVDVYRDLMATGDHLCLGAALAGEQESLPEGIAQAVRALFSENVAWLEKILDAGRAQGQFAFQGSAAIAAEALFSSIEGVMLVARAFNDVQRYETATRWLLAGLRPEPAAI</sequence>
<dbReference type="GO" id="GO:0003677">
    <property type="term" value="F:DNA binding"/>
    <property type="evidence" value="ECO:0007669"/>
    <property type="project" value="UniProtKB-UniRule"/>
</dbReference>
<evidence type="ECO:0000256" key="2">
    <source>
        <dbReference type="ARBA" id="ARBA00023125"/>
    </source>
</evidence>
<dbReference type="OrthoDB" id="9800152at2"/>
<dbReference type="Proteomes" id="UP000287394">
    <property type="component" value="Chromosome"/>
</dbReference>
<dbReference type="PANTHER" id="PTHR47506:SF1">
    <property type="entry name" value="HTH-TYPE TRANSCRIPTIONAL REGULATOR YJDC"/>
    <property type="match status" value="1"/>
</dbReference>
<dbReference type="Gene3D" id="1.10.357.10">
    <property type="entry name" value="Tetracycline Repressor, domain 2"/>
    <property type="match status" value="1"/>
</dbReference>
<dbReference type="InterPro" id="IPR001647">
    <property type="entry name" value="HTH_TetR"/>
</dbReference>
<dbReference type="SUPFAM" id="SSF48498">
    <property type="entry name" value="Tetracyclin repressor-like, C-terminal domain"/>
    <property type="match status" value="1"/>
</dbReference>
<protein>
    <submittedName>
        <fullName evidence="4">TetR family transcriptional regulator</fullName>
    </submittedName>
</protein>
<evidence type="ECO:0000313" key="5">
    <source>
        <dbReference type="Proteomes" id="UP000287394"/>
    </source>
</evidence>
<keyword evidence="1" id="KW-0805">Transcription regulation</keyword>
<name>A0A402CYW9_9BACT</name>
<organism evidence="4 5">
    <name type="scientific">Capsulimonas corticalis</name>
    <dbReference type="NCBI Taxonomy" id="2219043"/>
    <lineage>
        <taxon>Bacteria</taxon>
        <taxon>Bacillati</taxon>
        <taxon>Armatimonadota</taxon>
        <taxon>Armatimonadia</taxon>
        <taxon>Capsulimonadales</taxon>
        <taxon>Capsulimonadaceae</taxon>
        <taxon>Capsulimonas</taxon>
    </lineage>
</organism>
<dbReference type="PROSITE" id="PS50977">
    <property type="entry name" value="HTH_TETR_2"/>
    <property type="match status" value="1"/>
</dbReference>
<dbReference type="InterPro" id="IPR036271">
    <property type="entry name" value="Tet_transcr_reg_TetR-rel_C_sf"/>
</dbReference>
<dbReference type="InterPro" id="IPR009057">
    <property type="entry name" value="Homeodomain-like_sf"/>
</dbReference>
<dbReference type="RefSeq" id="WP_119322489.1">
    <property type="nucleotide sequence ID" value="NZ_AP025739.1"/>
</dbReference>
<dbReference type="SUPFAM" id="SSF46689">
    <property type="entry name" value="Homeodomain-like"/>
    <property type="match status" value="1"/>
</dbReference>